<evidence type="ECO:0000313" key="9">
    <source>
        <dbReference type="EMBL" id="TID15070.1"/>
    </source>
</evidence>
<dbReference type="GO" id="GO:0032258">
    <property type="term" value="P:cytoplasm to vacuole targeting by the Cvt pathway"/>
    <property type="evidence" value="ECO:0007669"/>
    <property type="project" value="TreeGrafter"/>
</dbReference>
<accession>A0A4T0WXL5</accession>
<dbReference type="GO" id="GO:0017119">
    <property type="term" value="C:Golgi transport complex"/>
    <property type="evidence" value="ECO:0007669"/>
    <property type="project" value="InterPro"/>
</dbReference>
<name>A0A4T0WXL5_9ASCO</name>
<dbReference type="Pfam" id="PF04124">
    <property type="entry name" value="Dor1"/>
    <property type="match status" value="1"/>
</dbReference>
<dbReference type="PANTHER" id="PTHR21311">
    <property type="entry name" value="CONSERVED OLIGOMERIC GOLGI COMPLEX COMPONENT 8"/>
    <property type="match status" value="1"/>
</dbReference>
<keyword evidence="6" id="KW-0333">Golgi apparatus</keyword>
<evidence type="ECO:0000256" key="3">
    <source>
        <dbReference type="ARBA" id="ARBA00020983"/>
    </source>
</evidence>
<dbReference type="GO" id="GO:0006891">
    <property type="term" value="P:intra-Golgi vesicle-mediated transport"/>
    <property type="evidence" value="ECO:0007669"/>
    <property type="project" value="TreeGrafter"/>
</dbReference>
<evidence type="ECO:0000256" key="2">
    <source>
        <dbReference type="ARBA" id="ARBA00006419"/>
    </source>
</evidence>
<dbReference type="EMBL" id="SELW01000657">
    <property type="protein sequence ID" value="TID15070.1"/>
    <property type="molecule type" value="Genomic_DNA"/>
</dbReference>
<dbReference type="PANTHER" id="PTHR21311:SF0">
    <property type="entry name" value="CONSERVED OLIGOMERIC GOLGI COMPLEX SUBUNIT 8"/>
    <property type="match status" value="1"/>
</dbReference>
<gene>
    <name evidence="9" type="ORF">CANINC_004742</name>
</gene>
<dbReference type="OrthoDB" id="1661054at2759"/>
<dbReference type="Proteomes" id="UP000307173">
    <property type="component" value="Unassembled WGS sequence"/>
</dbReference>
<dbReference type="STRING" id="52247.A0A4T0WXL5"/>
<dbReference type="AlphaFoldDB" id="A0A4T0WXL5"/>
<keyword evidence="7" id="KW-0472">Membrane</keyword>
<evidence type="ECO:0000256" key="4">
    <source>
        <dbReference type="ARBA" id="ARBA00022448"/>
    </source>
</evidence>
<comment type="similarity">
    <text evidence="2">Belongs to the COG8 family.</text>
</comment>
<organism evidence="9 10">
    <name type="scientific">Pichia inconspicua</name>
    <dbReference type="NCBI Taxonomy" id="52247"/>
    <lineage>
        <taxon>Eukaryota</taxon>
        <taxon>Fungi</taxon>
        <taxon>Dikarya</taxon>
        <taxon>Ascomycota</taxon>
        <taxon>Saccharomycotina</taxon>
        <taxon>Pichiomycetes</taxon>
        <taxon>Pichiales</taxon>
        <taxon>Pichiaceae</taxon>
        <taxon>Pichia</taxon>
    </lineage>
</organism>
<dbReference type="InterPro" id="IPR007255">
    <property type="entry name" value="COG8"/>
</dbReference>
<evidence type="ECO:0000256" key="7">
    <source>
        <dbReference type="ARBA" id="ARBA00023136"/>
    </source>
</evidence>
<proteinExistence type="inferred from homology"/>
<reference evidence="9 10" key="1">
    <citation type="journal article" date="2019" name="Front. Genet.">
        <title>Whole-Genome Sequencing of the Opportunistic Yeast Pathogen Candida inconspicua Uncovers Its Hybrid Origin.</title>
        <authorList>
            <person name="Mixao V."/>
            <person name="Hansen A.P."/>
            <person name="Saus E."/>
            <person name="Boekhout T."/>
            <person name="Lass-Florl C."/>
            <person name="Gabaldon T."/>
        </authorList>
    </citation>
    <scope>NUCLEOTIDE SEQUENCE [LARGE SCALE GENOMIC DNA]</scope>
    <source>
        <strain evidence="9 10">CBS 180</strain>
    </source>
</reference>
<sequence>MSELLLDRFRETGVLDITDDDTDYAIECLNDLLSHTDNSDTTDTSLFLMEQIAELSHANVQLDNKLAHVLTGNGTSVSSSSSPIQKVLSAMELVENTTSEWPRLTASAASIQPLQPSVTTIINSATSHSTSTSTNINSTGLTANALPPLLALVELPQLAHTLVTSGSQNKNSQYLASAVEVSALGQRVAAMHTGSILIEVVLEALERETTSLARHCCSLLQNGPASSLLQTVTALQRLLSASNNASTLPALFLRLRHQSIASEIDSLSPLRDSGLVELYGKRILEVLREQGFHTVATFHSLFTTNSNDSNMKHSLLINTFVKGLVQLVLPKLKELDSQSPTLLTQLTPQLLYCAESLARPGAAYSALLLQQLPQKPLIDAMLRQKTLQRSLNHH</sequence>
<comment type="caution">
    <text evidence="9">The sequence shown here is derived from an EMBL/GenBank/DDBJ whole genome shotgun (WGS) entry which is preliminary data.</text>
</comment>
<protein>
    <recommendedName>
        <fullName evidence="3">Conserved oligomeric Golgi complex subunit 8</fullName>
    </recommendedName>
    <alternativeName>
        <fullName evidence="8">Component of oligomeric Golgi complex 8</fullName>
    </alternativeName>
</protein>
<keyword evidence="10" id="KW-1185">Reference proteome</keyword>
<dbReference type="GO" id="GO:0000139">
    <property type="term" value="C:Golgi membrane"/>
    <property type="evidence" value="ECO:0007669"/>
    <property type="project" value="UniProtKB-SubCell"/>
</dbReference>
<evidence type="ECO:0000256" key="6">
    <source>
        <dbReference type="ARBA" id="ARBA00023034"/>
    </source>
</evidence>
<keyword evidence="4" id="KW-0813">Transport</keyword>
<evidence type="ECO:0000256" key="1">
    <source>
        <dbReference type="ARBA" id="ARBA00004395"/>
    </source>
</evidence>
<keyword evidence="5" id="KW-0653">Protein transport</keyword>
<comment type="subcellular location">
    <subcellularLocation>
        <location evidence="1">Golgi apparatus membrane</location>
        <topology evidence="1">Peripheral membrane protein</topology>
    </subcellularLocation>
</comment>
<evidence type="ECO:0000256" key="8">
    <source>
        <dbReference type="ARBA" id="ARBA00031347"/>
    </source>
</evidence>
<evidence type="ECO:0000313" key="10">
    <source>
        <dbReference type="Proteomes" id="UP000307173"/>
    </source>
</evidence>
<evidence type="ECO:0000256" key="5">
    <source>
        <dbReference type="ARBA" id="ARBA00022927"/>
    </source>
</evidence>